<dbReference type="KEGG" id="part:PARC_a2407"/>
<dbReference type="RefSeq" id="WP_010554189.1">
    <property type="nucleotide sequence ID" value="NZ_CP011025.1"/>
</dbReference>
<accession>A0A290S6Q6</accession>
<evidence type="ECO:0000313" key="2">
    <source>
        <dbReference type="Proteomes" id="UP000016505"/>
    </source>
</evidence>
<proteinExistence type="predicted"/>
<dbReference type="AlphaFoldDB" id="A0A290S6Q6"/>
<name>A0A290S6Q6_9GAMM</name>
<protein>
    <recommendedName>
        <fullName evidence="3">Glycosyl transferase family 1 domain-containing protein</fullName>
    </recommendedName>
</protein>
<dbReference type="OrthoDB" id="9816564at2"/>
<dbReference type="SUPFAM" id="SSF53756">
    <property type="entry name" value="UDP-Glycosyltransferase/glycogen phosphorylase"/>
    <property type="match status" value="1"/>
</dbReference>
<dbReference type="Proteomes" id="UP000016505">
    <property type="component" value="Chromosome I"/>
</dbReference>
<evidence type="ECO:0000313" key="1">
    <source>
        <dbReference type="EMBL" id="ATC86900.1"/>
    </source>
</evidence>
<gene>
    <name evidence="1" type="ORF">PARC_a2407</name>
</gene>
<organism evidence="1 2">
    <name type="scientific">Pseudoalteromonas arctica A 37-1-2</name>
    <dbReference type="NCBI Taxonomy" id="1117313"/>
    <lineage>
        <taxon>Bacteria</taxon>
        <taxon>Pseudomonadati</taxon>
        <taxon>Pseudomonadota</taxon>
        <taxon>Gammaproteobacteria</taxon>
        <taxon>Alteromonadales</taxon>
        <taxon>Pseudoalteromonadaceae</taxon>
        <taxon>Pseudoalteromonas</taxon>
    </lineage>
</organism>
<sequence length="362" mass="42413">MNILAIVTTIEFQNRATIEALSKKYKNVRVVVKRNIKDYFKPKTQSIFVDIDYFYTLFPEKTSRKYKFISFLELSISYFFLRKKLNNCDICLVTSIHITYLLPLLKNKYLISLFVDPYSLMNGFKSKKEEVLLAEQSDLLLCTSKQLATTYCKKHLNIDVEGHYWPNTADLDRWNFDKFNERIITNEIVFGYAGNMNEITIDLELVELLISEFPEIKFRFAGSLNFSDPENVKRMKNLLIPDNVSYIGKIPYESIQEEVFGWDVCLMLDNINELSKYVHHNKVYQYLALGKVVVATKTHDDYSNLVEEIFEAETKENFIEKAREAIKVCRQQERISNRIKLARTESADVRAAQLMDIIKKNV</sequence>
<reference evidence="1 2" key="1">
    <citation type="journal article" date="2012" name="J. Bacteriol.">
        <title>Genome sequences of type strains of seven species of the marine bacterium Pseudoalteromonas.</title>
        <authorList>
            <person name="Xie B.B."/>
            <person name="Shu Y.L."/>
            <person name="Qin Q.L."/>
            <person name="Rong J.C."/>
            <person name="Zhang X.Y."/>
            <person name="Chen X.L."/>
            <person name="Shi M."/>
            <person name="He H.L."/>
            <person name="Zhou B.C."/>
            <person name="Zhang Y.Z."/>
        </authorList>
    </citation>
    <scope>NUCLEOTIDE SEQUENCE [LARGE SCALE GENOMIC DNA]</scope>
    <source>
        <strain evidence="1 2">A 37-1-2</strain>
    </source>
</reference>
<evidence type="ECO:0008006" key="3">
    <source>
        <dbReference type="Google" id="ProtNLM"/>
    </source>
</evidence>
<dbReference type="EMBL" id="CP011025">
    <property type="protein sequence ID" value="ATC86900.1"/>
    <property type="molecule type" value="Genomic_DNA"/>
</dbReference>
<dbReference type="Gene3D" id="3.40.50.2000">
    <property type="entry name" value="Glycogen Phosphorylase B"/>
    <property type="match status" value="1"/>
</dbReference>